<keyword evidence="7" id="KW-1185">Reference proteome</keyword>
<reference evidence="6 7" key="1">
    <citation type="journal article" date="2022" name="G3 (Bethesda)">
        <title>Whole-genome sequence and methylome profiling of the almond [Prunus dulcis (Mill.) D.A. Webb] cultivar 'Nonpareil'.</title>
        <authorList>
            <person name="D'Amico-Willman K.M."/>
            <person name="Ouma W.Z."/>
            <person name="Meulia T."/>
            <person name="Sideli G.M."/>
            <person name="Gradziel T.M."/>
            <person name="Fresnedo-Ramirez J."/>
        </authorList>
    </citation>
    <scope>NUCLEOTIDE SEQUENCE [LARGE SCALE GENOMIC DNA]</scope>
    <source>
        <strain evidence="6">Clone GOH B32 T37-40</strain>
    </source>
</reference>
<evidence type="ECO:0000256" key="3">
    <source>
        <dbReference type="ARBA" id="ARBA00022801"/>
    </source>
</evidence>
<gene>
    <name evidence="6" type="ORF">L3X38_027398</name>
</gene>
<dbReference type="Gene3D" id="3.90.70.10">
    <property type="entry name" value="Cysteine proteinases"/>
    <property type="match status" value="1"/>
</dbReference>
<dbReference type="Proteomes" id="UP001054821">
    <property type="component" value="Chromosome 5"/>
</dbReference>
<sequence>MLMLLGFLSSGNDSVRKRFYSSGVFTGTCGINLGHGVTAVGYGTSSDGTKYSLVKNSWGTGWGESGYVTMQRGIPAKE</sequence>
<dbReference type="EMBL" id="JAJFAZ020000005">
    <property type="protein sequence ID" value="KAI5328002.1"/>
    <property type="molecule type" value="Genomic_DNA"/>
</dbReference>
<dbReference type="PROSITE" id="PS00639">
    <property type="entry name" value="THIOL_PROTEASE_HIS"/>
    <property type="match status" value="1"/>
</dbReference>
<dbReference type="InterPro" id="IPR013128">
    <property type="entry name" value="Peptidase_C1A"/>
</dbReference>
<dbReference type="PANTHER" id="PTHR12411">
    <property type="entry name" value="CYSTEINE PROTEASE FAMILY C1-RELATED"/>
    <property type="match status" value="1"/>
</dbReference>
<dbReference type="GO" id="GO:0008234">
    <property type="term" value="F:cysteine-type peptidase activity"/>
    <property type="evidence" value="ECO:0007669"/>
    <property type="project" value="UniProtKB-KW"/>
</dbReference>
<dbReference type="InterPro" id="IPR038765">
    <property type="entry name" value="Papain-like_cys_pep_sf"/>
</dbReference>
<dbReference type="SUPFAM" id="SSF54001">
    <property type="entry name" value="Cysteine proteinases"/>
    <property type="match status" value="1"/>
</dbReference>
<evidence type="ECO:0000313" key="7">
    <source>
        <dbReference type="Proteomes" id="UP001054821"/>
    </source>
</evidence>
<dbReference type="InterPro" id="IPR000668">
    <property type="entry name" value="Peptidase_C1A_C"/>
</dbReference>
<name>A0AAD4VPQ0_PRUDU</name>
<evidence type="ECO:0000313" key="6">
    <source>
        <dbReference type="EMBL" id="KAI5328002.1"/>
    </source>
</evidence>
<dbReference type="GO" id="GO:0006508">
    <property type="term" value="P:proteolysis"/>
    <property type="evidence" value="ECO:0007669"/>
    <property type="project" value="UniProtKB-KW"/>
</dbReference>
<comment type="similarity">
    <text evidence="1">Belongs to the peptidase C1 family.</text>
</comment>
<keyword evidence="2" id="KW-0645">Protease</keyword>
<comment type="caution">
    <text evidence="6">The sequence shown here is derived from an EMBL/GenBank/DDBJ whole genome shotgun (WGS) entry which is preliminary data.</text>
</comment>
<dbReference type="AlphaFoldDB" id="A0AAD4VPQ0"/>
<accession>A0AAD4VPQ0</accession>
<keyword evidence="4" id="KW-0788">Thiol protease</keyword>
<evidence type="ECO:0000256" key="4">
    <source>
        <dbReference type="ARBA" id="ARBA00022807"/>
    </source>
</evidence>
<feature type="domain" description="Peptidase C1A papain C-terminal" evidence="5">
    <location>
        <begin position="18"/>
        <end position="74"/>
    </location>
</feature>
<organism evidence="6 7">
    <name type="scientific">Prunus dulcis</name>
    <name type="common">Almond</name>
    <name type="synonym">Amygdalus dulcis</name>
    <dbReference type="NCBI Taxonomy" id="3755"/>
    <lineage>
        <taxon>Eukaryota</taxon>
        <taxon>Viridiplantae</taxon>
        <taxon>Streptophyta</taxon>
        <taxon>Embryophyta</taxon>
        <taxon>Tracheophyta</taxon>
        <taxon>Spermatophyta</taxon>
        <taxon>Magnoliopsida</taxon>
        <taxon>eudicotyledons</taxon>
        <taxon>Gunneridae</taxon>
        <taxon>Pentapetalae</taxon>
        <taxon>rosids</taxon>
        <taxon>fabids</taxon>
        <taxon>Rosales</taxon>
        <taxon>Rosaceae</taxon>
        <taxon>Amygdaloideae</taxon>
        <taxon>Amygdaleae</taxon>
        <taxon>Prunus</taxon>
    </lineage>
</organism>
<dbReference type="InterPro" id="IPR025660">
    <property type="entry name" value="Pept_his_AS"/>
</dbReference>
<keyword evidence="3" id="KW-0378">Hydrolase</keyword>
<dbReference type="Pfam" id="PF00112">
    <property type="entry name" value="Peptidase_C1"/>
    <property type="match status" value="1"/>
</dbReference>
<evidence type="ECO:0000256" key="1">
    <source>
        <dbReference type="ARBA" id="ARBA00008455"/>
    </source>
</evidence>
<evidence type="ECO:0000256" key="2">
    <source>
        <dbReference type="ARBA" id="ARBA00022670"/>
    </source>
</evidence>
<proteinExistence type="inferred from homology"/>
<protein>
    <recommendedName>
        <fullName evidence="5">Peptidase C1A papain C-terminal domain-containing protein</fullName>
    </recommendedName>
</protein>
<evidence type="ECO:0000259" key="5">
    <source>
        <dbReference type="Pfam" id="PF00112"/>
    </source>
</evidence>